<evidence type="ECO:0000256" key="5">
    <source>
        <dbReference type="ARBA" id="ARBA00022741"/>
    </source>
</evidence>
<dbReference type="Gene3D" id="1.10.510.10">
    <property type="entry name" value="Transferase(Phosphotransferase) domain 1"/>
    <property type="match status" value="1"/>
</dbReference>
<evidence type="ECO:0000256" key="2">
    <source>
        <dbReference type="ARBA" id="ARBA00012513"/>
    </source>
</evidence>
<keyword evidence="6" id="KW-0418">Kinase</keyword>
<keyword evidence="3" id="KW-0723">Serine/threonine-protein kinase</keyword>
<dbReference type="GO" id="GO:0005524">
    <property type="term" value="F:ATP binding"/>
    <property type="evidence" value="ECO:0007669"/>
    <property type="project" value="UniProtKB-KW"/>
</dbReference>
<evidence type="ECO:0000313" key="13">
    <source>
        <dbReference type="RefSeq" id="XP_005720001.1"/>
    </source>
</evidence>
<evidence type="ECO:0000256" key="9">
    <source>
        <dbReference type="ARBA" id="ARBA00048679"/>
    </source>
</evidence>
<gene>
    <name evidence="13" type="primary">LOC102192732</name>
</gene>
<evidence type="ECO:0000256" key="3">
    <source>
        <dbReference type="ARBA" id="ARBA00022527"/>
    </source>
</evidence>
<dbReference type="InterPro" id="IPR011009">
    <property type="entry name" value="Kinase-like_dom_sf"/>
</dbReference>
<evidence type="ECO:0000256" key="6">
    <source>
        <dbReference type="ARBA" id="ARBA00022777"/>
    </source>
</evidence>
<keyword evidence="5" id="KW-0547">Nucleotide-binding</keyword>
<keyword evidence="7" id="KW-0067">ATP-binding</keyword>
<dbReference type="InterPro" id="IPR051138">
    <property type="entry name" value="PIM_Ser/Thr_kinase"/>
</dbReference>
<keyword evidence="4" id="KW-0808">Transferase</keyword>
<dbReference type="Gene3D" id="3.30.200.20">
    <property type="entry name" value="Phosphorylase Kinase, domain 1"/>
    <property type="match status" value="1"/>
</dbReference>
<dbReference type="SMART" id="SM00220">
    <property type="entry name" value="S_TKc"/>
    <property type="match status" value="1"/>
</dbReference>
<dbReference type="PROSITE" id="PS00108">
    <property type="entry name" value="PROTEIN_KINASE_ST"/>
    <property type="match status" value="1"/>
</dbReference>
<evidence type="ECO:0000256" key="4">
    <source>
        <dbReference type="ARBA" id="ARBA00022679"/>
    </source>
</evidence>
<dbReference type="GeneID" id="102192732"/>
<dbReference type="PANTHER" id="PTHR22984">
    <property type="entry name" value="SERINE/THREONINE-PROTEIN KINASE PIM"/>
    <property type="match status" value="1"/>
</dbReference>
<dbReference type="InterPro" id="IPR008271">
    <property type="entry name" value="Ser/Thr_kinase_AS"/>
</dbReference>
<comment type="catalytic activity">
    <reaction evidence="8">
        <text>L-threonyl-[protein] + ATP = O-phospho-L-threonyl-[protein] + ADP + H(+)</text>
        <dbReference type="Rhea" id="RHEA:46608"/>
        <dbReference type="Rhea" id="RHEA-COMP:11060"/>
        <dbReference type="Rhea" id="RHEA-COMP:11605"/>
        <dbReference type="ChEBI" id="CHEBI:15378"/>
        <dbReference type="ChEBI" id="CHEBI:30013"/>
        <dbReference type="ChEBI" id="CHEBI:30616"/>
        <dbReference type="ChEBI" id="CHEBI:61977"/>
        <dbReference type="ChEBI" id="CHEBI:456216"/>
        <dbReference type="EC" id="2.7.11.1"/>
    </reaction>
</comment>
<dbReference type="GO" id="GO:0005737">
    <property type="term" value="C:cytoplasm"/>
    <property type="evidence" value="ECO:0007669"/>
    <property type="project" value="TreeGrafter"/>
</dbReference>
<evidence type="ECO:0000256" key="1">
    <source>
        <dbReference type="ARBA" id="ARBA00005505"/>
    </source>
</evidence>
<feature type="compositionally biased region" description="Polar residues" evidence="10">
    <location>
        <begin position="1"/>
        <end position="18"/>
    </location>
</feature>
<feature type="domain" description="Protein kinase" evidence="11">
    <location>
        <begin position="75"/>
        <end position="332"/>
    </location>
</feature>
<protein>
    <recommendedName>
        <fullName evidence="2">non-specific serine/threonine protein kinase</fullName>
        <ecNumber evidence="2">2.7.11.1</ecNumber>
    </recommendedName>
</protein>
<name>A0A9Y3V7K9_9CICH</name>
<dbReference type="PROSITE" id="PS50011">
    <property type="entry name" value="PROTEIN_KINASE_DOM"/>
    <property type="match status" value="1"/>
</dbReference>
<dbReference type="PANTHER" id="PTHR22984:SF11">
    <property type="entry name" value="AURORA KINASE-RELATED"/>
    <property type="match status" value="1"/>
</dbReference>
<evidence type="ECO:0000313" key="12">
    <source>
        <dbReference type="Proteomes" id="UP000695023"/>
    </source>
</evidence>
<evidence type="ECO:0000259" key="11">
    <source>
        <dbReference type="PROSITE" id="PS50011"/>
    </source>
</evidence>
<keyword evidence="12" id="KW-1185">Reference proteome</keyword>
<comment type="similarity">
    <text evidence="1">Belongs to the protein kinase superfamily. CAMK Ser/Thr protein kinase family. PIM subfamily.</text>
</comment>
<dbReference type="GO" id="GO:0043066">
    <property type="term" value="P:negative regulation of apoptotic process"/>
    <property type="evidence" value="ECO:0007669"/>
    <property type="project" value="TreeGrafter"/>
</dbReference>
<evidence type="ECO:0000256" key="10">
    <source>
        <dbReference type="SAM" id="MobiDB-lite"/>
    </source>
</evidence>
<dbReference type="Pfam" id="PF00069">
    <property type="entry name" value="Pkinase"/>
    <property type="match status" value="1"/>
</dbReference>
<comment type="catalytic activity">
    <reaction evidence="9">
        <text>L-seryl-[protein] + ATP = O-phospho-L-seryl-[protein] + ADP + H(+)</text>
        <dbReference type="Rhea" id="RHEA:17989"/>
        <dbReference type="Rhea" id="RHEA-COMP:9863"/>
        <dbReference type="Rhea" id="RHEA-COMP:11604"/>
        <dbReference type="ChEBI" id="CHEBI:15378"/>
        <dbReference type="ChEBI" id="CHEBI:29999"/>
        <dbReference type="ChEBI" id="CHEBI:30616"/>
        <dbReference type="ChEBI" id="CHEBI:83421"/>
        <dbReference type="ChEBI" id="CHEBI:456216"/>
        <dbReference type="EC" id="2.7.11.1"/>
    </reaction>
</comment>
<accession>A0A9Y3V7K9</accession>
<evidence type="ECO:0000256" key="7">
    <source>
        <dbReference type="ARBA" id="ARBA00022840"/>
    </source>
</evidence>
<proteinExistence type="inferred from homology"/>
<dbReference type="GO" id="GO:0004674">
    <property type="term" value="F:protein serine/threonine kinase activity"/>
    <property type="evidence" value="ECO:0007669"/>
    <property type="project" value="UniProtKB-KW"/>
</dbReference>
<dbReference type="InterPro" id="IPR000719">
    <property type="entry name" value="Prot_kinase_dom"/>
</dbReference>
<evidence type="ECO:0000256" key="8">
    <source>
        <dbReference type="ARBA" id="ARBA00047899"/>
    </source>
</evidence>
<dbReference type="GO" id="GO:0007346">
    <property type="term" value="P:regulation of mitotic cell cycle"/>
    <property type="evidence" value="ECO:0007669"/>
    <property type="project" value="TreeGrafter"/>
</dbReference>
<sequence>MEMLQTSRGISWQNTAFTKKSGKHKSSHNETEEPLNEKSKTSSSREESSRSIYKTDVPLPSTYNSHRLEDFGSKYEELDLLGGGGYRTVYFGKHKEDNIRVVIKHVFQNRVDRLPMLLNGKMTKVPVEVALLMKVGAGPQNTSSNVTPVLLEWLDSVNELIMVFERQKKNIKLDVYLQCRNRFLHESEVKNIMRKLVDAAIEMHSRGVFHRDIKANNIVIEVSADLSTYRQVKYIDFGCGATFTPEAVTRRSEITLDLYESNANTADCITVLQLGTVMDKLLHYILPDTSTKSKSRTRSDISDDCKDFLSGSLNQIHKDRLTLEELKNHPWPN</sequence>
<feature type="region of interest" description="Disordered" evidence="10">
    <location>
        <begin position="1"/>
        <end position="57"/>
    </location>
</feature>
<feature type="compositionally biased region" description="Basic and acidic residues" evidence="10">
    <location>
        <begin position="27"/>
        <end position="49"/>
    </location>
</feature>
<dbReference type="SUPFAM" id="SSF56112">
    <property type="entry name" value="Protein kinase-like (PK-like)"/>
    <property type="match status" value="1"/>
</dbReference>
<dbReference type="Proteomes" id="UP000695023">
    <property type="component" value="Unplaced"/>
</dbReference>
<dbReference type="RefSeq" id="XP_005720001.1">
    <property type="nucleotide sequence ID" value="XM_005719944.1"/>
</dbReference>
<dbReference type="EC" id="2.7.11.1" evidence="2"/>
<organism evidence="12 13">
    <name type="scientific">Pundamilia nyererei</name>
    <dbReference type="NCBI Taxonomy" id="303518"/>
    <lineage>
        <taxon>Eukaryota</taxon>
        <taxon>Metazoa</taxon>
        <taxon>Chordata</taxon>
        <taxon>Craniata</taxon>
        <taxon>Vertebrata</taxon>
        <taxon>Euteleostomi</taxon>
        <taxon>Actinopterygii</taxon>
        <taxon>Neopterygii</taxon>
        <taxon>Teleostei</taxon>
        <taxon>Neoteleostei</taxon>
        <taxon>Acanthomorphata</taxon>
        <taxon>Ovalentaria</taxon>
        <taxon>Cichlomorphae</taxon>
        <taxon>Cichliformes</taxon>
        <taxon>Cichlidae</taxon>
        <taxon>African cichlids</taxon>
        <taxon>Pseudocrenilabrinae</taxon>
        <taxon>Haplochromini</taxon>
        <taxon>Pundamilia</taxon>
    </lineage>
</organism>
<reference evidence="13" key="1">
    <citation type="submission" date="2025-08" db="UniProtKB">
        <authorList>
            <consortium name="RefSeq"/>
        </authorList>
    </citation>
    <scope>IDENTIFICATION</scope>
</reference>
<dbReference type="AlphaFoldDB" id="A0A9Y3V7K9"/>